<keyword evidence="1" id="KW-0812">Transmembrane</keyword>
<keyword evidence="1" id="KW-1133">Transmembrane helix</keyword>
<evidence type="ECO:0000256" key="1">
    <source>
        <dbReference type="SAM" id="Phobius"/>
    </source>
</evidence>
<feature type="transmembrane region" description="Helical" evidence="1">
    <location>
        <begin position="16"/>
        <end position="36"/>
    </location>
</feature>
<evidence type="ECO:0000313" key="2">
    <source>
        <dbReference type="EMBL" id="CUS39818.1"/>
    </source>
</evidence>
<proteinExistence type="predicted"/>
<keyword evidence="3" id="KW-1185">Reference proteome</keyword>
<dbReference type="AlphaFoldDB" id="A0A0S4LT25"/>
<dbReference type="STRING" id="1742972.COMA1_90076"/>
<name>A0A0S4LT25_9BACT</name>
<dbReference type="EMBL" id="CZQA01000015">
    <property type="protein sequence ID" value="CUS39818.1"/>
    <property type="molecule type" value="Genomic_DNA"/>
</dbReference>
<protein>
    <submittedName>
        <fullName evidence="2">Uncharacterized protein</fullName>
    </submittedName>
</protein>
<reference evidence="2 3" key="1">
    <citation type="submission" date="2015-10" db="EMBL/GenBank/DDBJ databases">
        <authorList>
            <person name="Gilbert D.G."/>
        </authorList>
    </citation>
    <scope>NUCLEOTIDE SEQUENCE [LARGE SCALE GENOMIC DNA]</scope>
    <source>
        <strain evidence="2">COMA1</strain>
    </source>
</reference>
<sequence>MSLFQTSVQWFVQNPLTAVTALYITAVISVVVYTYFEMRDQH</sequence>
<dbReference type="Proteomes" id="UP000199032">
    <property type="component" value="Unassembled WGS sequence"/>
</dbReference>
<evidence type="ECO:0000313" key="3">
    <source>
        <dbReference type="Proteomes" id="UP000199032"/>
    </source>
</evidence>
<organism evidence="2 3">
    <name type="scientific">Candidatus Nitrospira nitrosa</name>
    <dbReference type="NCBI Taxonomy" id="1742972"/>
    <lineage>
        <taxon>Bacteria</taxon>
        <taxon>Pseudomonadati</taxon>
        <taxon>Nitrospirota</taxon>
        <taxon>Nitrospiria</taxon>
        <taxon>Nitrospirales</taxon>
        <taxon>Nitrospiraceae</taxon>
        <taxon>Nitrospira</taxon>
    </lineage>
</organism>
<accession>A0A0S4LT25</accession>
<gene>
    <name evidence="2" type="ORF">COMA1_90076</name>
</gene>
<keyword evidence="1" id="KW-0472">Membrane</keyword>